<dbReference type="InterPro" id="IPR020010">
    <property type="entry name" value="CHP03503"/>
</dbReference>
<reference evidence="2 3" key="1">
    <citation type="submission" date="2019-11" db="EMBL/GenBank/DDBJ databases">
        <title>Complete Genome Sequence of Shewanella chilikensis Strain DC57, Isolated from Corroded Seal Rings at a floating production facility in Australia.</title>
        <authorList>
            <person name="Salgar-Chaparro S.J."/>
            <person name="Castillo-Villamizar G.A."/>
            <person name="Poehlein A."/>
            <person name="Daniel R."/>
            <person name="Machuca L."/>
        </authorList>
    </citation>
    <scope>NUCLEOTIDE SEQUENCE [LARGE SCALE GENOMIC DNA]</scope>
    <source>
        <strain evidence="2 3">DC57</strain>
    </source>
</reference>
<evidence type="ECO:0000256" key="1">
    <source>
        <dbReference type="SAM" id="Phobius"/>
    </source>
</evidence>
<organism evidence="2 3">
    <name type="scientific">Shewanella chilikensis</name>
    <dbReference type="NCBI Taxonomy" id="558541"/>
    <lineage>
        <taxon>Bacteria</taxon>
        <taxon>Pseudomonadati</taxon>
        <taxon>Pseudomonadota</taxon>
        <taxon>Gammaproteobacteria</taxon>
        <taxon>Alteromonadales</taxon>
        <taxon>Shewanellaceae</taxon>
        <taxon>Shewanella</taxon>
    </lineage>
</organism>
<feature type="transmembrane region" description="Helical" evidence="1">
    <location>
        <begin position="368"/>
        <end position="390"/>
    </location>
</feature>
<keyword evidence="1" id="KW-0472">Membrane</keyword>
<dbReference type="EMBL" id="CP045857">
    <property type="protein sequence ID" value="QIJ04794.1"/>
    <property type="molecule type" value="Genomic_DNA"/>
</dbReference>
<proteinExistence type="predicted"/>
<evidence type="ECO:0000313" key="3">
    <source>
        <dbReference type="Proteomes" id="UP000502117"/>
    </source>
</evidence>
<dbReference type="Proteomes" id="UP000502117">
    <property type="component" value="Chromosome"/>
</dbReference>
<accession>A0A6G7LSU5</accession>
<evidence type="ECO:0000313" key="2">
    <source>
        <dbReference type="EMBL" id="QIJ04794.1"/>
    </source>
</evidence>
<keyword evidence="1" id="KW-0812">Transmembrane</keyword>
<sequence length="439" mass="48590">MGLRSVLGLIVCLLLGLGGAIAAEIVPKEQASELKNRFRVDHMVDRIVLLVQREYGSAPVVVVLPDGSKWYASRHPENVKWTDGVTGDMISVENPVPGPWQLIGKVVPGSQITRVSELGIEVDELPQPLYQGERLKLTAHLTGDSLRMRLPGLEYLLRWTARFASSHQPGDENFAAGTLIVGSYQDNGEALDERPDDGTFTANINLNQPWGNYTLQVNVQNDVFEREFKQVFRLEPTPVDIKVLEPDDPLTQPWGLSLSANPDILRLEETYFDLELLGPAGLQLPFTVRQPKEGTTQLVLPQVSDFGSYRIKGTVFSTDKQGRELVLSLPERFFNFVEPPKPPPSAEEMAARAAAIAAKEEAAAKQSALYLIIGGNVLLLLFGIGAILFWRKRQSLKQALAAAEAQMLVQQQPTPEVNTLQEIDLTLPDEDEQKSNRTL</sequence>
<name>A0A6G7LSU5_9GAMM</name>
<dbReference type="NCBIfam" id="TIGR03503">
    <property type="entry name" value="TIGR03503 family protein"/>
    <property type="match status" value="1"/>
</dbReference>
<dbReference type="RefSeq" id="WP_165565119.1">
    <property type="nucleotide sequence ID" value="NZ_CP045857.1"/>
</dbReference>
<dbReference type="AlphaFoldDB" id="A0A6G7LSU5"/>
<dbReference type="KEGG" id="schk:GII14_11980"/>
<gene>
    <name evidence="2" type="ORF">GII14_11980</name>
</gene>
<keyword evidence="1" id="KW-1133">Transmembrane helix</keyword>
<protein>
    <submittedName>
        <fullName evidence="2">TIGR03503 family protein</fullName>
    </submittedName>
</protein>